<organism evidence="1">
    <name type="scientific">marine sediment metagenome</name>
    <dbReference type="NCBI Taxonomy" id="412755"/>
    <lineage>
        <taxon>unclassified sequences</taxon>
        <taxon>metagenomes</taxon>
        <taxon>ecological metagenomes</taxon>
    </lineage>
</organism>
<sequence length="76" mass="7823">MTAFSDYAEVELRKHIFRTGSFTKPTVLGVALYTAAPGEAGGGTEVSGGSYARVDVPPLDANWSGASATDGLTDNV</sequence>
<evidence type="ECO:0000313" key="1">
    <source>
        <dbReference type="EMBL" id="KKM87228.1"/>
    </source>
</evidence>
<comment type="caution">
    <text evidence="1">The sequence shown here is derived from an EMBL/GenBank/DDBJ whole genome shotgun (WGS) entry which is preliminary data.</text>
</comment>
<dbReference type="Pfam" id="PF23140">
    <property type="entry name" value="Gp80"/>
    <property type="match status" value="1"/>
</dbReference>
<gene>
    <name evidence="1" type="ORF">LCGC14_1271160</name>
</gene>
<proteinExistence type="predicted"/>
<accession>A0A0F9KZV2</accession>
<feature type="non-terminal residue" evidence="1">
    <location>
        <position position="76"/>
    </location>
</feature>
<dbReference type="InterPro" id="IPR056908">
    <property type="entry name" value="Gp80-like"/>
</dbReference>
<protein>
    <submittedName>
        <fullName evidence="1">Uncharacterized protein</fullName>
    </submittedName>
</protein>
<reference evidence="1" key="1">
    <citation type="journal article" date="2015" name="Nature">
        <title>Complex archaea that bridge the gap between prokaryotes and eukaryotes.</title>
        <authorList>
            <person name="Spang A."/>
            <person name="Saw J.H."/>
            <person name="Jorgensen S.L."/>
            <person name="Zaremba-Niedzwiedzka K."/>
            <person name="Martijn J."/>
            <person name="Lind A.E."/>
            <person name="van Eijk R."/>
            <person name="Schleper C."/>
            <person name="Guy L."/>
            <person name="Ettema T.J."/>
        </authorList>
    </citation>
    <scope>NUCLEOTIDE SEQUENCE</scope>
</reference>
<dbReference type="AlphaFoldDB" id="A0A0F9KZV2"/>
<name>A0A0F9KZV2_9ZZZZ</name>
<dbReference type="EMBL" id="LAZR01007134">
    <property type="protein sequence ID" value="KKM87228.1"/>
    <property type="molecule type" value="Genomic_DNA"/>
</dbReference>